<dbReference type="Proteomes" id="UP000769766">
    <property type="component" value="Unassembled WGS sequence"/>
</dbReference>
<dbReference type="Pfam" id="PF07963">
    <property type="entry name" value="N_methyl"/>
    <property type="match status" value="1"/>
</dbReference>
<organism evidence="2 3">
    <name type="scientific">Tectimicrobiota bacterium</name>
    <dbReference type="NCBI Taxonomy" id="2528274"/>
    <lineage>
        <taxon>Bacteria</taxon>
        <taxon>Pseudomonadati</taxon>
        <taxon>Nitrospinota/Tectimicrobiota group</taxon>
        <taxon>Candidatus Tectimicrobiota</taxon>
    </lineage>
</organism>
<keyword evidence="1" id="KW-0812">Transmembrane</keyword>
<dbReference type="InterPro" id="IPR012902">
    <property type="entry name" value="N_methyl_site"/>
</dbReference>
<comment type="caution">
    <text evidence="2">The sequence shown here is derived from an EMBL/GenBank/DDBJ whole genome shotgun (WGS) entry which is preliminary data.</text>
</comment>
<name>A0A932FXE8_UNCTE</name>
<keyword evidence="1" id="KW-0472">Membrane</keyword>
<evidence type="ECO:0000313" key="2">
    <source>
        <dbReference type="EMBL" id="MBI2877302.1"/>
    </source>
</evidence>
<dbReference type="NCBIfam" id="TIGR02532">
    <property type="entry name" value="IV_pilin_GFxxxE"/>
    <property type="match status" value="1"/>
</dbReference>
<feature type="transmembrane region" description="Helical" evidence="1">
    <location>
        <begin position="12"/>
        <end position="35"/>
    </location>
</feature>
<sequence>MVHPKAHQAGFTMIELLIALVLASLVIGAAFNVFISQEKVYAVQDQVLELEQNLRAGMDLLVREIRMAGFGQPSWTTINTSTGINYTIQVTDGGSSPDTLNLVGCIEEPKGTLASAAGVGNTTLTLQSSSEASKLNTTTKRDIFIGDLENAKVTGISGATLTIDTDPDVSGNQGLLNAYPASTSSNPMNVYLVRRITYTVDTDDNELARNENTGAGSQPMASNIVDLQLVQSGSFVTITLTGRTSREDPDYTDPTYGDGYRRRSLTIGIRLRNG</sequence>
<evidence type="ECO:0000256" key="1">
    <source>
        <dbReference type="SAM" id="Phobius"/>
    </source>
</evidence>
<proteinExistence type="predicted"/>
<keyword evidence="1" id="KW-1133">Transmembrane helix</keyword>
<dbReference type="SUPFAM" id="SSF54523">
    <property type="entry name" value="Pili subunits"/>
    <property type="match status" value="1"/>
</dbReference>
<dbReference type="EMBL" id="JACPRF010000321">
    <property type="protein sequence ID" value="MBI2877302.1"/>
    <property type="molecule type" value="Genomic_DNA"/>
</dbReference>
<protein>
    <submittedName>
        <fullName evidence="2">Prepilin-type N-terminal cleavage/methylation domain-containing protein</fullName>
    </submittedName>
</protein>
<dbReference type="AlphaFoldDB" id="A0A932FXE8"/>
<gene>
    <name evidence="2" type="ORF">HYY20_10505</name>
</gene>
<evidence type="ECO:0000313" key="3">
    <source>
        <dbReference type="Proteomes" id="UP000769766"/>
    </source>
</evidence>
<accession>A0A932FXE8</accession>
<dbReference type="InterPro" id="IPR045584">
    <property type="entry name" value="Pilin-like"/>
</dbReference>
<reference evidence="2" key="1">
    <citation type="submission" date="2020-07" db="EMBL/GenBank/DDBJ databases">
        <title>Huge and variable diversity of episymbiotic CPR bacteria and DPANN archaea in groundwater ecosystems.</title>
        <authorList>
            <person name="He C.Y."/>
            <person name="Keren R."/>
            <person name="Whittaker M."/>
            <person name="Farag I.F."/>
            <person name="Doudna J."/>
            <person name="Cate J.H.D."/>
            <person name="Banfield J.F."/>
        </authorList>
    </citation>
    <scope>NUCLEOTIDE SEQUENCE</scope>
    <source>
        <strain evidence="2">NC_groundwater_672_Ag_B-0.1um_62_36</strain>
    </source>
</reference>